<dbReference type="Proteomes" id="UP000830395">
    <property type="component" value="Chromosome 19"/>
</dbReference>
<evidence type="ECO:0000313" key="2">
    <source>
        <dbReference type="Proteomes" id="UP000830395"/>
    </source>
</evidence>
<keyword evidence="2" id="KW-1185">Reference proteome</keyword>
<sequence>MSATEEDTELRDLLIQNLENNGVLNKIKAELRAAVFLALEEQDKVENKTPLVNENLKKCLSTKDGRLVASLITDFLQVFNLDFTLAVFQPEINTVNGLDSRDSLSKELGFSEFEGNKSTPLLLELIKRDRNKEKFSIFSEADRATHIPKELSPRQITEAQKKFDCRRKDRSGGLARDEVIGVFLELFPSFSRGMLERFVADELRAKDTSNSVDFQEFLGLFKQLYFQCRSVVASDVSGGVHSVSKVTEEKISSSPSSKAGEPPSHSESLISQKSKAFVASEGFITSRNEPAALRRPLDLGLEDEDEEGDSFFDDPLPKPQKTYGCSLPSTDKPYTGQRLSEKSFSQEDLSAIGSDTEGDGEDMFSDAENKPSTNSEPRRAGTAKAAGITPSPLSDTPPLKSAENNRKDLVSSKEDSKEKGLQDLKTLKEKTGSPLLDEELDYDDDFNSHNSKSELSISEEIEEASVEGPDLSDRLEEITQDMSVSRTSQAADYMEDVA</sequence>
<evidence type="ECO:0000313" key="1">
    <source>
        <dbReference type="EMBL" id="MCJ8743804.1"/>
    </source>
</evidence>
<proteinExistence type="predicted"/>
<dbReference type="EMBL" id="CM040993">
    <property type="protein sequence ID" value="MCJ8743804.1"/>
    <property type="molecule type" value="Genomic_DNA"/>
</dbReference>
<name>A0ACC5Z7H2_9TELE</name>
<comment type="caution">
    <text evidence="1">The sequence shown here is derived from an EMBL/GenBank/DDBJ whole genome shotgun (WGS) entry which is preliminary data.</text>
</comment>
<reference evidence="1" key="1">
    <citation type="submission" date="2020-02" db="EMBL/GenBank/DDBJ databases">
        <title>Genome sequencing of the panga catfish, Pangasius djambal.</title>
        <authorList>
            <person name="Wen M."/>
            <person name="Zahm M."/>
            <person name="Roques C."/>
            <person name="Cabau C."/>
            <person name="Klopp C."/>
            <person name="Donnadieu C."/>
            <person name="Jouanno E."/>
            <person name="Avarre J.-C."/>
            <person name="Campet M."/>
            <person name="Ha T."/>
            <person name="Dugue R."/>
            <person name="Lampietro C."/>
            <person name="Louis A."/>
            <person name="Herpin A."/>
            <person name="Echchiki A."/>
            <person name="Berthelot C."/>
            <person name="Parey E."/>
            <person name="Roest-Crollius H."/>
            <person name="Braasch I."/>
            <person name="Postlethwait J.H."/>
            <person name="Bobe J."/>
            <person name="Montfort J."/>
            <person name="Bouchez O."/>
            <person name="Begum T."/>
            <person name="Schartl M."/>
            <person name="Gustiano R."/>
            <person name="Guiguen Y."/>
        </authorList>
    </citation>
    <scope>NUCLEOTIDE SEQUENCE</scope>
    <source>
        <strain evidence="1">Pdj_M5554</strain>
    </source>
</reference>
<accession>A0ACC5Z7H2</accession>
<organism evidence="1 2">
    <name type="scientific">Pangasius djambal</name>
    <dbReference type="NCBI Taxonomy" id="1691987"/>
    <lineage>
        <taxon>Eukaryota</taxon>
        <taxon>Metazoa</taxon>
        <taxon>Chordata</taxon>
        <taxon>Craniata</taxon>
        <taxon>Vertebrata</taxon>
        <taxon>Euteleostomi</taxon>
        <taxon>Actinopterygii</taxon>
        <taxon>Neopterygii</taxon>
        <taxon>Teleostei</taxon>
        <taxon>Ostariophysi</taxon>
        <taxon>Siluriformes</taxon>
        <taxon>Pangasiidae</taxon>
        <taxon>Pangasius</taxon>
    </lineage>
</organism>
<gene>
    <name evidence="1" type="ORF">PDJAM_G00098450</name>
</gene>
<protein>
    <submittedName>
        <fullName evidence="1">Uncharacterized protein</fullName>
    </submittedName>
</protein>